<dbReference type="AlphaFoldDB" id="A0A1G4MGC7"/>
<dbReference type="PRINTS" id="PR00616">
    <property type="entry name" value="CCAATSUBUNTB"/>
</dbReference>
<dbReference type="PROSITE" id="PS00686">
    <property type="entry name" value="NFYA_HAP2_1"/>
    <property type="match status" value="1"/>
</dbReference>
<dbReference type="GO" id="GO:0003677">
    <property type="term" value="F:DNA binding"/>
    <property type="evidence" value="ECO:0007669"/>
    <property type="project" value="UniProtKB-KW"/>
</dbReference>
<keyword evidence="3 7" id="KW-0238">DNA-binding</keyword>
<dbReference type="InterPro" id="IPR018362">
    <property type="entry name" value="CCAAT-binding_factor_CS"/>
</dbReference>
<gene>
    <name evidence="9" type="ORF">LAFE_0F17612G</name>
</gene>
<dbReference type="STRING" id="4955.A0A1G4MGC7"/>
<evidence type="ECO:0000256" key="1">
    <source>
        <dbReference type="ARBA" id="ARBA00004123"/>
    </source>
</evidence>
<dbReference type="SMART" id="SM00521">
    <property type="entry name" value="CBF"/>
    <property type="match status" value="1"/>
</dbReference>
<evidence type="ECO:0000313" key="10">
    <source>
        <dbReference type="Proteomes" id="UP000190831"/>
    </source>
</evidence>
<dbReference type="PANTHER" id="PTHR12632">
    <property type="entry name" value="TRANSCRIPTION FACTOR NF-Y ALPHA-RELATED"/>
    <property type="match status" value="1"/>
</dbReference>
<evidence type="ECO:0000256" key="4">
    <source>
        <dbReference type="ARBA" id="ARBA00023159"/>
    </source>
</evidence>
<dbReference type="Gene3D" id="6.10.250.2430">
    <property type="match status" value="1"/>
</dbReference>
<evidence type="ECO:0000313" key="9">
    <source>
        <dbReference type="EMBL" id="SCW02939.1"/>
    </source>
</evidence>
<sequence length="268" mass="30324">MNDEREYPPLESSLAHYDAPDDKIESPHAAQTVHSSPDDRKSDFSGPQQPSTDIYLYNQAQDVQSRNAVDSPHVNIPVESGHGNMSLARQSLLPSSEAGKLEVSIQPVQSQNRSVDGHQGNHGELLTQVPHHTIIGNTELELESDRAKEAAGGSNVESVEQPFYVNAKQYYRILKRRYARAKLEENLKISRERRPYLHESRHKHAMRRPRGQGGRFLTAAEIAELKNRDEEQSRDDIKRQQLKSVVDKKFNPETTNEAEDSDSAIKRT</sequence>
<dbReference type="InterPro" id="IPR001289">
    <property type="entry name" value="NFYA"/>
</dbReference>
<feature type="compositionally biased region" description="Basic and acidic residues" evidence="8">
    <location>
        <begin position="223"/>
        <end position="251"/>
    </location>
</feature>
<dbReference type="GO" id="GO:0016602">
    <property type="term" value="C:CCAAT-binding factor complex"/>
    <property type="evidence" value="ECO:0007669"/>
    <property type="project" value="InterPro"/>
</dbReference>
<keyword evidence="2 7" id="KW-0805">Transcription regulation</keyword>
<evidence type="ECO:0000256" key="2">
    <source>
        <dbReference type="ARBA" id="ARBA00023015"/>
    </source>
</evidence>
<evidence type="ECO:0000256" key="6">
    <source>
        <dbReference type="ARBA" id="ARBA00023242"/>
    </source>
</evidence>
<dbReference type="OrthoDB" id="1097733at2759"/>
<organism evidence="9 10">
    <name type="scientific">Lachancea fermentati</name>
    <name type="common">Zygosaccharomyces fermentati</name>
    <dbReference type="NCBI Taxonomy" id="4955"/>
    <lineage>
        <taxon>Eukaryota</taxon>
        <taxon>Fungi</taxon>
        <taxon>Dikarya</taxon>
        <taxon>Ascomycota</taxon>
        <taxon>Saccharomycotina</taxon>
        <taxon>Saccharomycetes</taxon>
        <taxon>Saccharomycetales</taxon>
        <taxon>Saccharomycetaceae</taxon>
        <taxon>Lachancea</taxon>
    </lineage>
</organism>
<evidence type="ECO:0000256" key="3">
    <source>
        <dbReference type="ARBA" id="ARBA00023125"/>
    </source>
</evidence>
<keyword evidence="10" id="KW-1185">Reference proteome</keyword>
<proteinExistence type="inferred from homology"/>
<comment type="similarity">
    <text evidence="7">Belongs to the NFYA/HAP2 subunit family.</text>
</comment>
<dbReference type="EMBL" id="LT598490">
    <property type="protein sequence ID" value="SCW02939.1"/>
    <property type="molecule type" value="Genomic_DNA"/>
</dbReference>
<comment type="function">
    <text evidence="7">Component of the sequence-specific heterotrimeric transcription factor (NF-Y) which specifically recognizes a 5'-CCAAT-3' box motif found in the promoters of its target genes.</text>
</comment>
<keyword evidence="5 7" id="KW-0804">Transcription</keyword>
<keyword evidence="6 7" id="KW-0539">Nucleus</keyword>
<dbReference type="PROSITE" id="PS51152">
    <property type="entry name" value="NFYA_HAP2_2"/>
    <property type="match status" value="1"/>
</dbReference>
<feature type="region of interest" description="Disordered" evidence="8">
    <location>
        <begin position="1"/>
        <end position="53"/>
    </location>
</feature>
<protein>
    <recommendedName>
        <fullName evidence="7">Transcriptional activator HAP2</fullName>
    </recommendedName>
</protein>
<comment type="subunit">
    <text evidence="7">Heterotrimer.</text>
</comment>
<keyword evidence="4" id="KW-0010">Activator</keyword>
<evidence type="ECO:0000256" key="5">
    <source>
        <dbReference type="ARBA" id="ARBA00023163"/>
    </source>
</evidence>
<name>A0A1G4MGC7_LACFM</name>
<feature type="region of interest" description="Disordered" evidence="8">
    <location>
        <begin position="197"/>
        <end position="268"/>
    </location>
</feature>
<comment type="subcellular location">
    <subcellularLocation>
        <location evidence="1 7">Nucleus</location>
    </subcellularLocation>
</comment>
<accession>A0A1G4MGC7</accession>
<dbReference type="GO" id="GO:0003700">
    <property type="term" value="F:DNA-binding transcription factor activity"/>
    <property type="evidence" value="ECO:0007669"/>
    <property type="project" value="UniProtKB-UniRule"/>
</dbReference>
<evidence type="ECO:0000256" key="8">
    <source>
        <dbReference type="SAM" id="MobiDB-lite"/>
    </source>
</evidence>
<dbReference type="Pfam" id="PF02045">
    <property type="entry name" value="CBFB_NFYA"/>
    <property type="match status" value="1"/>
</dbReference>
<dbReference type="Proteomes" id="UP000190831">
    <property type="component" value="Chromosome F"/>
</dbReference>
<reference evidence="10" key="1">
    <citation type="submission" date="2016-03" db="EMBL/GenBank/DDBJ databases">
        <authorList>
            <person name="Devillers H."/>
        </authorList>
    </citation>
    <scope>NUCLEOTIDE SEQUENCE [LARGE SCALE GENOMIC DNA]</scope>
</reference>
<feature type="compositionally biased region" description="Basic residues" evidence="8">
    <location>
        <begin position="200"/>
        <end position="210"/>
    </location>
</feature>
<evidence type="ECO:0000256" key="7">
    <source>
        <dbReference type="RuleBase" id="RU367155"/>
    </source>
</evidence>